<evidence type="ECO:0000313" key="2">
    <source>
        <dbReference type="EMBL" id="SSX33276.1"/>
    </source>
</evidence>
<dbReference type="GO" id="GO:0046983">
    <property type="term" value="F:protein dimerization activity"/>
    <property type="evidence" value="ECO:0007669"/>
    <property type="project" value="InterPro"/>
</dbReference>
<gene>
    <name evidence="2" type="primary">CSON006217</name>
</gene>
<dbReference type="AlphaFoldDB" id="A0A336MST3"/>
<dbReference type="PANTHER" id="PTHR45749:SF21">
    <property type="entry name" value="DUF4371 DOMAIN-CONTAINING PROTEIN"/>
    <property type="match status" value="1"/>
</dbReference>
<dbReference type="PANTHER" id="PTHR45749">
    <property type="match status" value="1"/>
</dbReference>
<feature type="domain" description="HAT C-terminal dimerisation" evidence="1">
    <location>
        <begin position="3"/>
        <end position="46"/>
    </location>
</feature>
<evidence type="ECO:0000259" key="1">
    <source>
        <dbReference type="Pfam" id="PF05699"/>
    </source>
</evidence>
<reference evidence="2" key="1">
    <citation type="submission" date="2018-07" db="EMBL/GenBank/DDBJ databases">
        <authorList>
            <person name="Quirk P.G."/>
            <person name="Krulwich T.A."/>
        </authorList>
    </citation>
    <scope>NUCLEOTIDE SEQUENCE</scope>
</reference>
<protein>
    <submittedName>
        <fullName evidence="2">CSON006217 protein</fullName>
    </submittedName>
</protein>
<proteinExistence type="predicted"/>
<dbReference type="EMBL" id="UFQT01002355">
    <property type="protein sequence ID" value="SSX33276.1"/>
    <property type="molecule type" value="Genomic_DNA"/>
</dbReference>
<dbReference type="SUPFAM" id="SSF53098">
    <property type="entry name" value="Ribonuclease H-like"/>
    <property type="match status" value="1"/>
</dbReference>
<dbReference type="InterPro" id="IPR008906">
    <property type="entry name" value="HATC_C_dom"/>
</dbReference>
<dbReference type="VEuPathDB" id="VectorBase:CSON006217"/>
<dbReference type="OMA" id="AMMSIEK"/>
<organism evidence="2">
    <name type="scientific">Culicoides sonorensis</name>
    <name type="common">Biting midge</name>
    <dbReference type="NCBI Taxonomy" id="179676"/>
    <lineage>
        <taxon>Eukaryota</taxon>
        <taxon>Metazoa</taxon>
        <taxon>Ecdysozoa</taxon>
        <taxon>Arthropoda</taxon>
        <taxon>Hexapoda</taxon>
        <taxon>Insecta</taxon>
        <taxon>Pterygota</taxon>
        <taxon>Neoptera</taxon>
        <taxon>Endopterygota</taxon>
        <taxon>Diptera</taxon>
        <taxon>Nematocera</taxon>
        <taxon>Chironomoidea</taxon>
        <taxon>Ceratopogonidae</taxon>
        <taxon>Ceratopogoninae</taxon>
        <taxon>Culicoides</taxon>
        <taxon>Monoculicoides</taxon>
    </lineage>
</organism>
<accession>A0A336MST3</accession>
<sequence length="77" mass="8966">MAYKYILTLSFTQVSCERSFSTLKFIKNKLRSTLSQENLEAFMLMNIEKDILVNLDTNKLINNLADTIPGNRYPILY</sequence>
<name>A0A336MST3_CULSO</name>
<dbReference type="InterPro" id="IPR012337">
    <property type="entry name" value="RNaseH-like_sf"/>
</dbReference>
<dbReference type="Pfam" id="PF05699">
    <property type="entry name" value="Dimer_Tnp_hAT"/>
    <property type="match status" value="1"/>
</dbReference>